<keyword evidence="3 5" id="KW-0067">ATP-binding</keyword>
<dbReference type="Proteomes" id="UP000473699">
    <property type="component" value="Unassembled WGS sequence"/>
</dbReference>
<dbReference type="InterPro" id="IPR050166">
    <property type="entry name" value="ABC_transporter_ATP-bind"/>
</dbReference>
<evidence type="ECO:0000313" key="5">
    <source>
        <dbReference type="EMBL" id="MST56223.1"/>
    </source>
</evidence>
<evidence type="ECO:0000256" key="2">
    <source>
        <dbReference type="ARBA" id="ARBA00022741"/>
    </source>
</evidence>
<dbReference type="GO" id="GO:0016887">
    <property type="term" value="F:ATP hydrolysis activity"/>
    <property type="evidence" value="ECO:0007669"/>
    <property type="project" value="InterPro"/>
</dbReference>
<dbReference type="InterPro" id="IPR017871">
    <property type="entry name" value="ABC_transporter-like_CS"/>
</dbReference>
<evidence type="ECO:0000256" key="1">
    <source>
        <dbReference type="ARBA" id="ARBA00022448"/>
    </source>
</evidence>
<evidence type="ECO:0000259" key="4">
    <source>
        <dbReference type="PROSITE" id="PS50893"/>
    </source>
</evidence>
<reference evidence="5 6" key="1">
    <citation type="submission" date="2019-08" db="EMBL/GenBank/DDBJ databases">
        <title>In-depth cultivation of the pig gut microbiome towards novel bacterial diversity and tailored functional studies.</title>
        <authorList>
            <person name="Wylensek D."/>
            <person name="Hitch T.C.A."/>
            <person name="Clavel T."/>
        </authorList>
    </citation>
    <scope>NUCLEOTIDE SEQUENCE [LARGE SCALE GENOMIC DNA]</scope>
    <source>
        <strain evidence="5 6">SM-530-WT-4B</strain>
    </source>
</reference>
<keyword evidence="2" id="KW-0547">Nucleotide-binding</keyword>
<evidence type="ECO:0000313" key="6">
    <source>
        <dbReference type="Proteomes" id="UP000473699"/>
    </source>
</evidence>
<organism evidence="5 6">
    <name type="scientific">Pyramidobacter porci</name>
    <dbReference type="NCBI Taxonomy" id="2605789"/>
    <lineage>
        <taxon>Bacteria</taxon>
        <taxon>Thermotogati</taxon>
        <taxon>Synergistota</taxon>
        <taxon>Synergistia</taxon>
        <taxon>Synergistales</taxon>
        <taxon>Dethiosulfovibrionaceae</taxon>
        <taxon>Pyramidobacter</taxon>
    </lineage>
</organism>
<dbReference type="GO" id="GO:0005524">
    <property type="term" value="F:ATP binding"/>
    <property type="evidence" value="ECO:0007669"/>
    <property type="project" value="UniProtKB-KW"/>
</dbReference>
<dbReference type="SMART" id="SM00382">
    <property type="entry name" value="AAA"/>
    <property type="match status" value="1"/>
</dbReference>
<comment type="caution">
    <text evidence="5">The sequence shown here is derived from an EMBL/GenBank/DDBJ whole genome shotgun (WGS) entry which is preliminary data.</text>
</comment>
<dbReference type="PANTHER" id="PTHR42788">
    <property type="entry name" value="TAURINE IMPORT ATP-BINDING PROTEIN-RELATED"/>
    <property type="match status" value="1"/>
</dbReference>
<evidence type="ECO:0000256" key="3">
    <source>
        <dbReference type="ARBA" id="ARBA00022840"/>
    </source>
</evidence>
<dbReference type="SUPFAM" id="SSF52540">
    <property type="entry name" value="P-loop containing nucleoside triphosphate hydrolases"/>
    <property type="match status" value="1"/>
</dbReference>
<gene>
    <name evidence="5" type="ORF">FYJ74_09290</name>
</gene>
<feature type="domain" description="ABC transporter" evidence="4">
    <location>
        <begin position="18"/>
        <end position="251"/>
    </location>
</feature>
<dbReference type="CDD" id="cd03293">
    <property type="entry name" value="ABC_NrtD_SsuB_transporters"/>
    <property type="match status" value="1"/>
</dbReference>
<dbReference type="InterPro" id="IPR027417">
    <property type="entry name" value="P-loop_NTPase"/>
</dbReference>
<dbReference type="PROSITE" id="PS50893">
    <property type="entry name" value="ABC_TRANSPORTER_2"/>
    <property type="match status" value="1"/>
</dbReference>
<dbReference type="EMBL" id="VUNH01000010">
    <property type="protein sequence ID" value="MST56223.1"/>
    <property type="molecule type" value="Genomic_DNA"/>
</dbReference>
<dbReference type="AlphaFoldDB" id="A0A6L5YDR3"/>
<dbReference type="InterPro" id="IPR003439">
    <property type="entry name" value="ABC_transporter-like_ATP-bd"/>
</dbReference>
<protein>
    <submittedName>
        <fullName evidence="5">ABC transporter ATP-binding protein</fullName>
    </submittedName>
</protein>
<dbReference type="Gene3D" id="3.40.50.300">
    <property type="entry name" value="P-loop containing nucleotide triphosphate hydrolases"/>
    <property type="match status" value="1"/>
</dbReference>
<dbReference type="InterPro" id="IPR003593">
    <property type="entry name" value="AAA+_ATPase"/>
</dbReference>
<sequence length="284" mass="31105">MNSDDDKFREDAPVVQNIAVKDLSFAYVKDKLILKDIDLSVAAGEFVCLLGQSGCGKSTFLRLLAGLERPTRGEISIDSRPIEGAGLDRGVVFQDYGLFPWMTAGENVMLALKQRFPGRSVDELKSVALEKLRGVGFDGAVFRKLPRELSGGMQQRVAIAQAFAVDPPVLLMDEPFGALDAVTRAMLQDLVSELWAKHEPKKTVFFVTHDVDEALLLGSRVVVLGQSPGGVIFDCRVPAAGGASRSARFESTEFVRLRETLIRHINRDVAERLSRDGLFARGAK</sequence>
<dbReference type="PROSITE" id="PS00211">
    <property type="entry name" value="ABC_TRANSPORTER_1"/>
    <property type="match status" value="1"/>
</dbReference>
<keyword evidence="6" id="KW-1185">Reference proteome</keyword>
<dbReference type="Pfam" id="PF00005">
    <property type="entry name" value="ABC_tran"/>
    <property type="match status" value="1"/>
</dbReference>
<keyword evidence="1" id="KW-0813">Transport</keyword>
<dbReference type="PANTHER" id="PTHR42788:SF13">
    <property type="entry name" value="ALIPHATIC SULFONATES IMPORT ATP-BINDING PROTEIN SSUB"/>
    <property type="match status" value="1"/>
</dbReference>
<name>A0A6L5YDR3_9BACT</name>
<accession>A0A6L5YDR3</accession>
<proteinExistence type="predicted"/>